<reference evidence="1 2" key="1">
    <citation type="submission" date="2021-06" db="EMBL/GenBank/DDBJ databases">
        <title>Caerostris darwini draft genome.</title>
        <authorList>
            <person name="Kono N."/>
            <person name="Arakawa K."/>
        </authorList>
    </citation>
    <scope>NUCLEOTIDE SEQUENCE [LARGE SCALE GENOMIC DNA]</scope>
</reference>
<dbReference type="EMBL" id="BPLQ01002674">
    <property type="protein sequence ID" value="GIX94925.1"/>
    <property type="molecule type" value="Genomic_DNA"/>
</dbReference>
<protein>
    <submittedName>
        <fullName evidence="1">Uncharacterized protein</fullName>
    </submittedName>
</protein>
<evidence type="ECO:0000313" key="2">
    <source>
        <dbReference type="Proteomes" id="UP001054837"/>
    </source>
</evidence>
<sequence>MYRYIYSPTQVRKSPTLWKCSSSAQSSRQSEFPMGIGVPIGKNKSLEFGISGVSRLSACVDLSFCVSAFSLLLNLTTGNLKVKLKETDRQRFWINPAAKVDNEISTSISAVLQNDLLPDCPDKDAFHLPMSDFFVGEVDRK</sequence>
<comment type="caution">
    <text evidence="1">The sequence shown here is derived from an EMBL/GenBank/DDBJ whole genome shotgun (WGS) entry which is preliminary data.</text>
</comment>
<accession>A0AAV4PG24</accession>
<proteinExistence type="predicted"/>
<evidence type="ECO:0000313" key="1">
    <source>
        <dbReference type="EMBL" id="GIX94925.1"/>
    </source>
</evidence>
<dbReference type="AlphaFoldDB" id="A0AAV4PG24"/>
<organism evidence="1 2">
    <name type="scientific">Caerostris darwini</name>
    <dbReference type="NCBI Taxonomy" id="1538125"/>
    <lineage>
        <taxon>Eukaryota</taxon>
        <taxon>Metazoa</taxon>
        <taxon>Ecdysozoa</taxon>
        <taxon>Arthropoda</taxon>
        <taxon>Chelicerata</taxon>
        <taxon>Arachnida</taxon>
        <taxon>Araneae</taxon>
        <taxon>Araneomorphae</taxon>
        <taxon>Entelegynae</taxon>
        <taxon>Araneoidea</taxon>
        <taxon>Araneidae</taxon>
        <taxon>Caerostris</taxon>
    </lineage>
</organism>
<keyword evidence="2" id="KW-1185">Reference proteome</keyword>
<dbReference type="Proteomes" id="UP001054837">
    <property type="component" value="Unassembled WGS sequence"/>
</dbReference>
<name>A0AAV4PG24_9ARAC</name>
<gene>
    <name evidence="1" type="ORF">CDAR_428301</name>
</gene>